<evidence type="ECO:0000313" key="2">
    <source>
        <dbReference type="Proteomes" id="UP000198282"/>
    </source>
</evidence>
<dbReference type="AlphaFoldDB" id="A0A239HN15"/>
<sequence length="41" mass="4503">MDALEAHADRLRRVRVHRMDAFGERASIRGAGAARTSAPAR</sequence>
<proteinExistence type="predicted"/>
<keyword evidence="2" id="KW-1185">Reference proteome</keyword>
<dbReference type="EMBL" id="FZOD01000017">
    <property type="protein sequence ID" value="SNS82737.1"/>
    <property type="molecule type" value="Genomic_DNA"/>
</dbReference>
<accession>A0A239HN15</accession>
<reference evidence="1 2" key="1">
    <citation type="submission" date="2017-06" db="EMBL/GenBank/DDBJ databases">
        <authorList>
            <person name="Kim H.J."/>
            <person name="Triplett B.A."/>
        </authorList>
    </citation>
    <scope>NUCLEOTIDE SEQUENCE [LARGE SCALE GENOMIC DNA]</scope>
    <source>
        <strain evidence="1 2">CGMCC 4.2132</strain>
    </source>
</reference>
<dbReference type="RefSeq" id="WP_275937186.1">
    <property type="nucleotide sequence ID" value="NZ_FZOD01000017.1"/>
</dbReference>
<protein>
    <submittedName>
        <fullName evidence="1">Uncharacterized protein</fullName>
    </submittedName>
</protein>
<gene>
    <name evidence="1" type="ORF">SAMN05216276_101750</name>
</gene>
<organism evidence="1 2">
    <name type="scientific">Streptosporangium subroseum</name>
    <dbReference type="NCBI Taxonomy" id="106412"/>
    <lineage>
        <taxon>Bacteria</taxon>
        <taxon>Bacillati</taxon>
        <taxon>Actinomycetota</taxon>
        <taxon>Actinomycetes</taxon>
        <taxon>Streptosporangiales</taxon>
        <taxon>Streptosporangiaceae</taxon>
        <taxon>Streptosporangium</taxon>
    </lineage>
</organism>
<dbReference type="Proteomes" id="UP000198282">
    <property type="component" value="Unassembled WGS sequence"/>
</dbReference>
<name>A0A239HN15_9ACTN</name>
<evidence type="ECO:0000313" key="1">
    <source>
        <dbReference type="EMBL" id="SNS82737.1"/>
    </source>
</evidence>